<gene>
    <name evidence="2" type="ORF">NDU88_007577</name>
</gene>
<sequence>MSSHPDNPTTGELGPAVCHTADQAAQLLKIKMVPKVSHWCREPAPAGEPPSSRPATEPHQSEAAETRSRHPQPPGHKKGGPATSRATPWASAPPKARQPPTAKSQASSCRAQKKEKEPQACTNRPPGQEGEPRRPRPNNHGKK</sequence>
<dbReference type="EMBL" id="JANPWB010000011">
    <property type="protein sequence ID" value="KAJ1129206.1"/>
    <property type="molecule type" value="Genomic_DNA"/>
</dbReference>
<proteinExistence type="predicted"/>
<protein>
    <submittedName>
        <fullName evidence="2">Uncharacterized protein</fullName>
    </submittedName>
</protein>
<dbReference type="AlphaFoldDB" id="A0AAV7PPE2"/>
<dbReference type="Proteomes" id="UP001066276">
    <property type="component" value="Chromosome 7"/>
</dbReference>
<accession>A0AAV7PPE2</accession>
<comment type="caution">
    <text evidence="2">The sequence shown here is derived from an EMBL/GenBank/DDBJ whole genome shotgun (WGS) entry which is preliminary data.</text>
</comment>
<feature type="compositionally biased region" description="Polar residues" evidence="1">
    <location>
        <begin position="101"/>
        <end position="110"/>
    </location>
</feature>
<reference evidence="2" key="1">
    <citation type="journal article" date="2022" name="bioRxiv">
        <title>Sequencing and chromosome-scale assembly of the giantPleurodeles waltlgenome.</title>
        <authorList>
            <person name="Brown T."/>
            <person name="Elewa A."/>
            <person name="Iarovenko S."/>
            <person name="Subramanian E."/>
            <person name="Araus A.J."/>
            <person name="Petzold A."/>
            <person name="Susuki M."/>
            <person name="Suzuki K.-i.T."/>
            <person name="Hayashi T."/>
            <person name="Toyoda A."/>
            <person name="Oliveira C."/>
            <person name="Osipova E."/>
            <person name="Leigh N.D."/>
            <person name="Simon A."/>
            <person name="Yun M.H."/>
        </authorList>
    </citation>
    <scope>NUCLEOTIDE SEQUENCE</scope>
    <source>
        <strain evidence="2">20211129_DDA</strain>
        <tissue evidence="2">Liver</tissue>
    </source>
</reference>
<name>A0AAV7PPE2_PLEWA</name>
<evidence type="ECO:0000313" key="2">
    <source>
        <dbReference type="EMBL" id="KAJ1129206.1"/>
    </source>
</evidence>
<feature type="region of interest" description="Disordered" evidence="1">
    <location>
        <begin position="40"/>
        <end position="143"/>
    </location>
</feature>
<evidence type="ECO:0000256" key="1">
    <source>
        <dbReference type="SAM" id="MobiDB-lite"/>
    </source>
</evidence>
<keyword evidence="3" id="KW-1185">Reference proteome</keyword>
<feature type="compositionally biased region" description="Basic and acidic residues" evidence="1">
    <location>
        <begin position="59"/>
        <end position="68"/>
    </location>
</feature>
<evidence type="ECO:0000313" key="3">
    <source>
        <dbReference type="Proteomes" id="UP001066276"/>
    </source>
</evidence>
<organism evidence="2 3">
    <name type="scientific">Pleurodeles waltl</name>
    <name type="common">Iberian ribbed newt</name>
    <dbReference type="NCBI Taxonomy" id="8319"/>
    <lineage>
        <taxon>Eukaryota</taxon>
        <taxon>Metazoa</taxon>
        <taxon>Chordata</taxon>
        <taxon>Craniata</taxon>
        <taxon>Vertebrata</taxon>
        <taxon>Euteleostomi</taxon>
        <taxon>Amphibia</taxon>
        <taxon>Batrachia</taxon>
        <taxon>Caudata</taxon>
        <taxon>Salamandroidea</taxon>
        <taxon>Salamandridae</taxon>
        <taxon>Pleurodelinae</taxon>
        <taxon>Pleurodeles</taxon>
    </lineage>
</organism>